<comment type="caution">
    <text evidence="5">The sequence shown here is derived from an EMBL/GenBank/DDBJ whole genome shotgun (WGS) entry which is preliminary data.</text>
</comment>
<evidence type="ECO:0000313" key="5">
    <source>
        <dbReference type="EMBL" id="KAK2093303.1"/>
    </source>
</evidence>
<name>A0ABQ9U8D7_SAGOE</name>
<keyword evidence="3" id="KW-0325">Glycoprotein</keyword>
<organism evidence="5 6">
    <name type="scientific">Saguinus oedipus</name>
    <name type="common">Cotton-top tamarin</name>
    <name type="synonym">Oedipomidas oedipus</name>
    <dbReference type="NCBI Taxonomy" id="9490"/>
    <lineage>
        <taxon>Eukaryota</taxon>
        <taxon>Metazoa</taxon>
        <taxon>Chordata</taxon>
        <taxon>Craniata</taxon>
        <taxon>Vertebrata</taxon>
        <taxon>Euteleostomi</taxon>
        <taxon>Mammalia</taxon>
        <taxon>Eutheria</taxon>
        <taxon>Euarchontoglires</taxon>
        <taxon>Primates</taxon>
        <taxon>Haplorrhini</taxon>
        <taxon>Platyrrhini</taxon>
        <taxon>Cebidae</taxon>
        <taxon>Callitrichinae</taxon>
        <taxon>Saguinus</taxon>
    </lineage>
</organism>
<protein>
    <submittedName>
        <fullName evidence="5">Cadherin-23</fullName>
    </submittedName>
</protein>
<evidence type="ECO:0000256" key="2">
    <source>
        <dbReference type="ARBA" id="ARBA00023136"/>
    </source>
</evidence>
<evidence type="ECO:0000256" key="1">
    <source>
        <dbReference type="ARBA" id="ARBA00004370"/>
    </source>
</evidence>
<dbReference type="Gene3D" id="2.60.40.60">
    <property type="entry name" value="Cadherins"/>
    <property type="match status" value="1"/>
</dbReference>
<feature type="region of interest" description="Disordered" evidence="4">
    <location>
        <begin position="126"/>
        <end position="145"/>
    </location>
</feature>
<gene>
    <name evidence="5" type="primary">CDH23_11</name>
    <name evidence="5" type="ORF">P7K49_029832</name>
</gene>
<proteinExistence type="predicted"/>
<dbReference type="Proteomes" id="UP001266305">
    <property type="component" value="Unassembled WGS sequence"/>
</dbReference>
<evidence type="ECO:0000313" key="6">
    <source>
        <dbReference type="Proteomes" id="UP001266305"/>
    </source>
</evidence>
<evidence type="ECO:0000256" key="3">
    <source>
        <dbReference type="ARBA" id="ARBA00023180"/>
    </source>
</evidence>
<keyword evidence="2" id="KW-0472">Membrane</keyword>
<comment type="subcellular location">
    <subcellularLocation>
        <location evidence="1">Membrane</location>
    </subcellularLocation>
</comment>
<feature type="region of interest" description="Disordered" evidence="4">
    <location>
        <begin position="17"/>
        <end position="43"/>
    </location>
</feature>
<dbReference type="InterPro" id="IPR015919">
    <property type="entry name" value="Cadherin-like_sf"/>
</dbReference>
<keyword evidence="6" id="KW-1185">Reference proteome</keyword>
<accession>A0ABQ9U8D7</accession>
<evidence type="ECO:0000256" key="4">
    <source>
        <dbReference type="SAM" id="MobiDB-lite"/>
    </source>
</evidence>
<reference evidence="5 6" key="1">
    <citation type="submission" date="2023-05" db="EMBL/GenBank/DDBJ databases">
        <title>B98-5 Cell Line De Novo Hybrid Assembly: An Optical Mapping Approach.</title>
        <authorList>
            <person name="Kananen K."/>
            <person name="Auerbach J.A."/>
            <person name="Kautto E."/>
            <person name="Blachly J.S."/>
        </authorList>
    </citation>
    <scope>NUCLEOTIDE SEQUENCE [LARGE SCALE GENOMIC DNA]</scope>
    <source>
        <strain evidence="5">B95-8</strain>
        <tissue evidence="5">Cell line</tissue>
    </source>
</reference>
<sequence length="145" mass="15541">MVLPSAVNEEKNFHLQPDASAGAAGPGPGVSSNHSWTPPHGPSPSLNLVADLMLQEVHVVLQDINDQPPCFTKAEYTAGVATDAKLGSELIWVLALDVEDIGNNSLVFFSILAIHYFQALVNNSEDHGTTESQTHHPYSPMMING</sequence>
<dbReference type="SUPFAM" id="SSF49313">
    <property type="entry name" value="Cadherin-like"/>
    <property type="match status" value="1"/>
</dbReference>
<dbReference type="EMBL" id="JASSZA010000015">
    <property type="protein sequence ID" value="KAK2093303.1"/>
    <property type="molecule type" value="Genomic_DNA"/>
</dbReference>